<dbReference type="AlphaFoldDB" id="A0A8S9TS50"/>
<accession>A0A8S9TS50</accession>
<protein>
    <submittedName>
        <fullName evidence="2">Uncharacterized protein</fullName>
    </submittedName>
</protein>
<feature type="region of interest" description="Disordered" evidence="1">
    <location>
        <begin position="1"/>
        <end position="43"/>
    </location>
</feature>
<evidence type="ECO:0000313" key="4">
    <source>
        <dbReference type="Proteomes" id="UP000704712"/>
    </source>
</evidence>
<evidence type="ECO:0000256" key="1">
    <source>
        <dbReference type="SAM" id="MobiDB-lite"/>
    </source>
</evidence>
<proteinExistence type="predicted"/>
<sequence>MVVKGLSAQLMHSGEQSNPEGYRRTSIYSKGSKKTPNRMPDNIDDFRELAKTDLRRDSPAFRSMELNNV</sequence>
<name>A0A8S9TS50_PHYIN</name>
<comment type="caution">
    <text evidence="2">The sequence shown here is derived from an EMBL/GenBank/DDBJ whole genome shotgun (WGS) entry which is preliminary data.</text>
</comment>
<dbReference type="EMBL" id="JAACNO010001912">
    <property type="protein sequence ID" value="KAF4136656.1"/>
    <property type="molecule type" value="Genomic_DNA"/>
</dbReference>
<reference evidence="2" key="1">
    <citation type="submission" date="2020-03" db="EMBL/GenBank/DDBJ databases">
        <title>Hybrid Assembly of Korean Phytophthora infestans isolates.</title>
        <authorList>
            <person name="Prokchorchik M."/>
            <person name="Lee Y."/>
            <person name="Seo J."/>
            <person name="Cho J.-H."/>
            <person name="Park Y.-E."/>
            <person name="Jang D.-C."/>
            <person name="Im J.-S."/>
            <person name="Choi J.-G."/>
            <person name="Park H.-J."/>
            <person name="Lee G.-B."/>
            <person name="Lee Y.-G."/>
            <person name="Hong S.-Y."/>
            <person name="Cho K."/>
            <person name="Sohn K.H."/>
        </authorList>
    </citation>
    <scope>NUCLEOTIDE SEQUENCE</scope>
    <source>
        <strain evidence="2">KR_2_A2</strain>
    </source>
</reference>
<dbReference type="EMBL" id="JAACNO010002929">
    <property type="protein sequence ID" value="KAF4129767.1"/>
    <property type="molecule type" value="Genomic_DNA"/>
</dbReference>
<evidence type="ECO:0000313" key="3">
    <source>
        <dbReference type="EMBL" id="KAF4136656.1"/>
    </source>
</evidence>
<evidence type="ECO:0000313" key="2">
    <source>
        <dbReference type="EMBL" id="KAF4129767.1"/>
    </source>
</evidence>
<organism evidence="2 4">
    <name type="scientific">Phytophthora infestans</name>
    <name type="common">Potato late blight agent</name>
    <name type="synonym">Botrytis infestans</name>
    <dbReference type="NCBI Taxonomy" id="4787"/>
    <lineage>
        <taxon>Eukaryota</taxon>
        <taxon>Sar</taxon>
        <taxon>Stramenopiles</taxon>
        <taxon>Oomycota</taxon>
        <taxon>Peronosporomycetes</taxon>
        <taxon>Peronosporales</taxon>
        <taxon>Peronosporaceae</taxon>
        <taxon>Phytophthora</taxon>
    </lineage>
</organism>
<dbReference type="Proteomes" id="UP000704712">
    <property type="component" value="Unassembled WGS sequence"/>
</dbReference>
<gene>
    <name evidence="3" type="ORF">GN958_ATG14146</name>
    <name evidence="2" type="ORF">GN958_ATG21046</name>
</gene>